<keyword evidence="3" id="KW-1185">Reference proteome</keyword>
<comment type="caution">
    <text evidence="2">The sequence shown here is derived from an EMBL/GenBank/DDBJ whole genome shotgun (WGS) entry which is preliminary data.</text>
</comment>
<dbReference type="Proteomes" id="UP000655225">
    <property type="component" value="Unassembled WGS sequence"/>
</dbReference>
<feature type="region of interest" description="Disordered" evidence="1">
    <location>
        <begin position="1"/>
        <end position="24"/>
    </location>
</feature>
<evidence type="ECO:0000313" key="3">
    <source>
        <dbReference type="Proteomes" id="UP000655225"/>
    </source>
</evidence>
<dbReference type="AlphaFoldDB" id="A0A834YXZ1"/>
<dbReference type="OrthoDB" id="3342809at2759"/>
<evidence type="ECO:0000256" key="1">
    <source>
        <dbReference type="SAM" id="MobiDB-lite"/>
    </source>
</evidence>
<gene>
    <name evidence="2" type="ORF">HHK36_020566</name>
</gene>
<accession>A0A834YXZ1</accession>
<organism evidence="2 3">
    <name type="scientific">Tetracentron sinense</name>
    <name type="common">Spur-leaf</name>
    <dbReference type="NCBI Taxonomy" id="13715"/>
    <lineage>
        <taxon>Eukaryota</taxon>
        <taxon>Viridiplantae</taxon>
        <taxon>Streptophyta</taxon>
        <taxon>Embryophyta</taxon>
        <taxon>Tracheophyta</taxon>
        <taxon>Spermatophyta</taxon>
        <taxon>Magnoliopsida</taxon>
        <taxon>Trochodendrales</taxon>
        <taxon>Trochodendraceae</taxon>
        <taxon>Tetracentron</taxon>
    </lineage>
</organism>
<evidence type="ECO:0000313" key="2">
    <source>
        <dbReference type="EMBL" id="KAF8394358.1"/>
    </source>
</evidence>
<proteinExistence type="predicted"/>
<protein>
    <submittedName>
        <fullName evidence="2">Uncharacterized protein</fullName>
    </submittedName>
</protein>
<dbReference type="EMBL" id="JABCRI010000014">
    <property type="protein sequence ID" value="KAF8394358.1"/>
    <property type="molecule type" value="Genomic_DNA"/>
</dbReference>
<sequence>MLPSSSKTPTNNEEAEKTASGGGGKMLISLFHRSTRLRIDENYASTEWMCSDPRIAVGVDLELEALTWCMENNVNKIGVDC</sequence>
<reference evidence="2 3" key="1">
    <citation type="submission" date="2020-04" db="EMBL/GenBank/DDBJ databases">
        <title>Plant Genome Project.</title>
        <authorList>
            <person name="Zhang R.-G."/>
        </authorList>
    </citation>
    <scope>NUCLEOTIDE SEQUENCE [LARGE SCALE GENOMIC DNA]</scope>
    <source>
        <strain evidence="2">YNK0</strain>
        <tissue evidence="2">Leaf</tissue>
    </source>
</reference>
<feature type="compositionally biased region" description="Polar residues" evidence="1">
    <location>
        <begin position="1"/>
        <end position="12"/>
    </location>
</feature>
<name>A0A834YXZ1_TETSI</name>